<feature type="compositionally biased region" description="Polar residues" evidence="6">
    <location>
        <begin position="675"/>
        <end position="707"/>
    </location>
</feature>
<keyword evidence="9" id="KW-1185">Reference proteome</keyword>
<dbReference type="GO" id="GO:0008270">
    <property type="term" value="F:zinc ion binding"/>
    <property type="evidence" value="ECO:0007669"/>
    <property type="project" value="UniProtKB-KW"/>
</dbReference>
<evidence type="ECO:0000256" key="5">
    <source>
        <dbReference type="PROSITE-ProRule" id="PRU00309"/>
    </source>
</evidence>
<dbReference type="Pfam" id="PF05485">
    <property type="entry name" value="THAP"/>
    <property type="match status" value="1"/>
</dbReference>
<keyword evidence="3" id="KW-0862">Zinc</keyword>
<dbReference type="InterPro" id="IPR006612">
    <property type="entry name" value="THAP_Znf"/>
</dbReference>
<accession>A0AAV6U371</accession>
<reference evidence="8 9" key="1">
    <citation type="journal article" date="2022" name="Nat. Ecol. Evol.">
        <title>A masculinizing supergene underlies an exaggerated male reproductive morph in a spider.</title>
        <authorList>
            <person name="Hendrickx F."/>
            <person name="De Corte Z."/>
            <person name="Sonet G."/>
            <person name="Van Belleghem S.M."/>
            <person name="Kostlbacher S."/>
            <person name="Vangestel C."/>
        </authorList>
    </citation>
    <scope>NUCLEOTIDE SEQUENCE [LARGE SCALE GENOMIC DNA]</scope>
    <source>
        <strain evidence="8">W744_W776</strain>
    </source>
</reference>
<evidence type="ECO:0000256" key="3">
    <source>
        <dbReference type="ARBA" id="ARBA00022833"/>
    </source>
</evidence>
<organism evidence="8 9">
    <name type="scientific">Oedothorax gibbosus</name>
    <dbReference type="NCBI Taxonomy" id="931172"/>
    <lineage>
        <taxon>Eukaryota</taxon>
        <taxon>Metazoa</taxon>
        <taxon>Ecdysozoa</taxon>
        <taxon>Arthropoda</taxon>
        <taxon>Chelicerata</taxon>
        <taxon>Arachnida</taxon>
        <taxon>Araneae</taxon>
        <taxon>Araneomorphae</taxon>
        <taxon>Entelegynae</taxon>
        <taxon>Araneoidea</taxon>
        <taxon>Linyphiidae</taxon>
        <taxon>Erigoninae</taxon>
        <taxon>Oedothorax</taxon>
    </lineage>
</organism>
<dbReference type="SUPFAM" id="SSF57716">
    <property type="entry name" value="Glucocorticoid receptor-like (DNA-binding domain)"/>
    <property type="match status" value="1"/>
</dbReference>
<dbReference type="GO" id="GO:0043565">
    <property type="term" value="F:sequence-specific DNA binding"/>
    <property type="evidence" value="ECO:0007669"/>
    <property type="project" value="InterPro"/>
</dbReference>
<proteinExistence type="predicted"/>
<feature type="region of interest" description="Disordered" evidence="6">
    <location>
        <begin position="643"/>
        <end position="736"/>
    </location>
</feature>
<dbReference type="Proteomes" id="UP000827092">
    <property type="component" value="Unassembled WGS sequence"/>
</dbReference>
<evidence type="ECO:0000256" key="1">
    <source>
        <dbReference type="ARBA" id="ARBA00022723"/>
    </source>
</evidence>
<dbReference type="EMBL" id="JAFNEN010000701">
    <property type="protein sequence ID" value="KAG8178367.1"/>
    <property type="molecule type" value="Genomic_DNA"/>
</dbReference>
<dbReference type="PROSITE" id="PS50950">
    <property type="entry name" value="ZF_THAP"/>
    <property type="match status" value="1"/>
</dbReference>
<evidence type="ECO:0000256" key="2">
    <source>
        <dbReference type="ARBA" id="ARBA00022771"/>
    </source>
</evidence>
<protein>
    <recommendedName>
        <fullName evidence="7">THAP-type domain-containing protein</fullName>
    </recommendedName>
</protein>
<keyword evidence="4 5" id="KW-0238">DNA-binding</keyword>
<dbReference type="PANTHER" id="PTHR46600:SF11">
    <property type="entry name" value="THAP DOMAIN-CONTAINING PROTEIN 10"/>
    <property type="match status" value="1"/>
</dbReference>
<gene>
    <name evidence="8" type="ORF">JTE90_027235</name>
</gene>
<comment type="caution">
    <text evidence="8">The sequence shown here is derived from an EMBL/GenBank/DDBJ whole genome shotgun (WGS) entry which is preliminary data.</text>
</comment>
<feature type="compositionally biased region" description="Basic and acidic residues" evidence="6">
    <location>
        <begin position="720"/>
        <end position="730"/>
    </location>
</feature>
<dbReference type="AlphaFoldDB" id="A0AAV6U371"/>
<dbReference type="PANTHER" id="PTHR46600">
    <property type="entry name" value="THAP DOMAIN-CONTAINING"/>
    <property type="match status" value="1"/>
</dbReference>
<name>A0AAV6U371_9ARAC</name>
<feature type="compositionally biased region" description="Polar residues" evidence="6">
    <location>
        <begin position="243"/>
        <end position="269"/>
    </location>
</feature>
<dbReference type="SMART" id="SM00692">
    <property type="entry name" value="DM3"/>
    <property type="match status" value="1"/>
</dbReference>
<feature type="region of interest" description="Disordered" evidence="6">
    <location>
        <begin position="243"/>
        <end position="342"/>
    </location>
</feature>
<feature type="compositionally biased region" description="Basic residues" evidence="6">
    <location>
        <begin position="192"/>
        <end position="223"/>
    </location>
</feature>
<sequence>MGVGRKRQRRRKSISSHDFKRRVFCFFFSSVASQGSRGDNVHYCFELRFFLATFYGGNMPSKCCVPGCHSNYVTGNSVINVGNMPSNCCVPGCHSNYDTDTRLIGNVRVFQFPEKSKDTYLKWLDAVNRPGWQPTARTAVCIKHFQDEDVIKEDVITKPDGTVARYQRTRFKLRPDAVPSIFPKSPNCCPKSGKRKIQCKQSRKAKGRKKTKEGNKTKRKKKIMSPDKIKEEKMEYISGNDNMEQQKEAGTSSSLPTPTQEFSFSSSTPVDEYCAGPSMKQQTEAGTSSSLPTPTQEFSFSSSTPVDEYCAGPSMKQQTEAGTSSSLPTPTQEFSFSSSTPVDEYCAGPSNIQPPYKMKEARKFVNVAFFVKSLQDLNNHGGDGCNFSDMQISGEAKCGWNSGIHLSCNICQVTVTVWMDDFGDQPVIAQTKTPPTLAKAVPVEAPIIAQKVPAKKHNPRYRKTPAPDPHVQQHFLVSSKSNVLHQEMVYNASKQVLEPLPVIKQEIIPTEDIRNSGKDRVISSATQPVQLLIYVEPLRSVPNLDTSVNEMIVPVTPSDVLPMDSNSTPGSVPNFDASVNEMIVPDVTPPEVLPVDLNLVKKEIEEEESPSMEVVVDCIPHIVPKSETSLDPSKTSFASKLLTETGHSKDSSPIKMKPMSSTKSNSKENRKKYVASSNDTSGANNSAVSSCPISIIPQRSFQPMKSSSKTDDESQTSNGESDKIGLDLENKFNTNS</sequence>
<dbReference type="InterPro" id="IPR026516">
    <property type="entry name" value="THAP1/10"/>
</dbReference>
<evidence type="ECO:0000259" key="7">
    <source>
        <dbReference type="PROSITE" id="PS50950"/>
    </source>
</evidence>
<evidence type="ECO:0000256" key="6">
    <source>
        <dbReference type="SAM" id="MobiDB-lite"/>
    </source>
</evidence>
<evidence type="ECO:0000313" key="8">
    <source>
        <dbReference type="EMBL" id="KAG8178367.1"/>
    </source>
</evidence>
<evidence type="ECO:0000256" key="4">
    <source>
        <dbReference type="ARBA" id="ARBA00023125"/>
    </source>
</evidence>
<keyword evidence="2 5" id="KW-0863">Zinc-finger</keyword>
<evidence type="ECO:0000313" key="9">
    <source>
        <dbReference type="Proteomes" id="UP000827092"/>
    </source>
</evidence>
<feature type="compositionally biased region" description="Polar residues" evidence="6">
    <location>
        <begin position="279"/>
        <end position="305"/>
    </location>
</feature>
<keyword evidence="1" id="KW-0479">Metal-binding</keyword>
<feature type="domain" description="THAP-type" evidence="7">
    <location>
        <begin position="84"/>
        <end position="182"/>
    </location>
</feature>
<feature type="compositionally biased region" description="Polar residues" evidence="6">
    <location>
        <begin position="315"/>
        <end position="341"/>
    </location>
</feature>
<feature type="region of interest" description="Disordered" evidence="6">
    <location>
        <begin position="184"/>
        <end position="231"/>
    </location>
</feature>
<dbReference type="SMART" id="SM00980">
    <property type="entry name" value="THAP"/>
    <property type="match status" value="1"/>
</dbReference>